<protein>
    <submittedName>
        <fullName evidence="2">Uu.00g069620.m01.CDS01</fullName>
    </submittedName>
</protein>
<dbReference type="EMBL" id="CAUWAG010000018">
    <property type="protein sequence ID" value="CAJ2511337.1"/>
    <property type="molecule type" value="Genomic_DNA"/>
</dbReference>
<reference evidence="2" key="1">
    <citation type="submission" date="2023-10" db="EMBL/GenBank/DDBJ databases">
        <authorList>
            <person name="Hackl T."/>
        </authorList>
    </citation>
    <scope>NUCLEOTIDE SEQUENCE</scope>
</reference>
<name>A0AAI8VUI7_9PEZI</name>
<dbReference type="AlphaFoldDB" id="A0AAI8VUI7"/>
<evidence type="ECO:0000256" key="1">
    <source>
        <dbReference type="SAM" id="MobiDB-lite"/>
    </source>
</evidence>
<sequence length="109" mass="12381">MAAKKDSAMLQRKLTVSTSEQVPADPGNPTTDNSLAHKAKAPFDRFASQTKNANVASKFKLRPEAKEFRSAQRTFYEKFEGPRLIVDKEEFIRGMKRYNLKGLSATRWT</sequence>
<feature type="region of interest" description="Disordered" evidence="1">
    <location>
        <begin position="1"/>
        <end position="35"/>
    </location>
</feature>
<keyword evidence="3" id="KW-1185">Reference proteome</keyword>
<gene>
    <name evidence="2" type="ORF">KHLLAP_LOCUS11805</name>
</gene>
<accession>A0AAI8VUI7</accession>
<comment type="caution">
    <text evidence="2">The sequence shown here is derived from an EMBL/GenBank/DDBJ whole genome shotgun (WGS) entry which is preliminary data.</text>
</comment>
<dbReference type="Proteomes" id="UP001295740">
    <property type="component" value="Unassembled WGS sequence"/>
</dbReference>
<evidence type="ECO:0000313" key="3">
    <source>
        <dbReference type="Proteomes" id="UP001295740"/>
    </source>
</evidence>
<organism evidence="2 3">
    <name type="scientific">Anthostomella pinea</name>
    <dbReference type="NCBI Taxonomy" id="933095"/>
    <lineage>
        <taxon>Eukaryota</taxon>
        <taxon>Fungi</taxon>
        <taxon>Dikarya</taxon>
        <taxon>Ascomycota</taxon>
        <taxon>Pezizomycotina</taxon>
        <taxon>Sordariomycetes</taxon>
        <taxon>Xylariomycetidae</taxon>
        <taxon>Xylariales</taxon>
        <taxon>Xylariaceae</taxon>
        <taxon>Anthostomella</taxon>
    </lineage>
</organism>
<proteinExistence type="predicted"/>
<evidence type="ECO:0000313" key="2">
    <source>
        <dbReference type="EMBL" id="CAJ2511337.1"/>
    </source>
</evidence>